<organism evidence="9 10">
    <name type="scientific">Mariniphaga anaerophila</name>
    <dbReference type="NCBI Taxonomy" id="1484053"/>
    <lineage>
        <taxon>Bacteria</taxon>
        <taxon>Pseudomonadati</taxon>
        <taxon>Bacteroidota</taxon>
        <taxon>Bacteroidia</taxon>
        <taxon>Marinilabiliales</taxon>
        <taxon>Prolixibacteraceae</taxon>
        <taxon>Mariniphaga</taxon>
    </lineage>
</organism>
<comment type="subcellular location">
    <subcellularLocation>
        <location evidence="1 7">Cytoplasm</location>
    </subcellularLocation>
</comment>
<comment type="similarity">
    <text evidence="2 7">Belongs to the methyltransferase superfamily. L-isoaspartyl/D-aspartyl protein methyltransferase family.</text>
</comment>
<dbReference type="RefSeq" id="WP_073002594.1">
    <property type="nucleotide sequence ID" value="NZ_FQUM01000006.1"/>
</dbReference>
<dbReference type="EC" id="2.1.1.77" evidence="7"/>
<comment type="function">
    <text evidence="7">Catalyzes the methyl esterification of L-isoaspartyl residues in peptides and proteins that result from spontaneous decomposition of normal L-aspartyl and L-asparaginyl residues. It plays a role in the repair and/or degradation of damaged proteins.</text>
</comment>
<dbReference type="PANTHER" id="PTHR11579">
    <property type="entry name" value="PROTEIN-L-ISOASPARTATE O-METHYLTRANSFERASE"/>
    <property type="match status" value="1"/>
</dbReference>
<dbReference type="Proteomes" id="UP000184164">
    <property type="component" value="Unassembled WGS sequence"/>
</dbReference>
<evidence type="ECO:0000256" key="7">
    <source>
        <dbReference type="HAMAP-Rule" id="MF_00090"/>
    </source>
</evidence>
<dbReference type="NCBIfam" id="TIGR00080">
    <property type="entry name" value="pimt"/>
    <property type="match status" value="1"/>
</dbReference>
<dbReference type="Pfam" id="PF01135">
    <property type="entry name" value="PCMT"/>
    <property type="match status" value="1"/>
</dbReference>
<dbReference type="GO" id="GO:0032259">
    <property type="term" value="P:methylation"/>
    <property type="evidence" value="ECO:0007669"/>
    <property type="project" value="UniProtKB-KW"/>
</dbReference>
<evidence type="ECO:0000256" key="5">
    <source>
        <dbReference type="ARBA" id="ARBA00022679"/>
    </source>
</evidence>
<dbReference type="GO" id="GO:0005737">
    <property type="term" value="C:cytoplasm"/>
    <property type="evidence" value="ECO:0007669"/>
    <property type="project" value="UniProtKB-SubCell"/>
</dbReference>
<dbReference type="SUPFAM" id="SSF53335">
    <property type="entry name" value="S-adenosyl-L-methionine-dependent methyltransferases"/>
    <property type="match status" value="1"/>
</dbReference>
<evidence type="ECO:0000313" key="10">
    <source>
        <dbReference type="Proteomes" id="UP000184164"/>
    </source>
</evidence>
<evidence type="ECO:0000256" key="3">
    <source>
        <dbReference type="ARBA" id="ARBA00022490"/>
    </source>
</evidence>
<feature type="active site" evidence="7">
    <location>
        <position position="85"/>
    </location>
</feature>
<dbReference type="AlphaFoldDB" id="A0A1M5D0F1"/>
<evidence type="ECO:0000256" key="6">
    <source>
        <dbReference type="ARBA" id="ARBA00022691"/>
    </source>
</evidence>
<dbReference type="EMBL" id="FQUM01000006">
    <property type="protein sequence ID" value="SHF60493.1"/>
    <property type="molecule type" value="Genomic_DNA"/>
</dbReference>
<evidence type="ECO:0000256" key="8">
    <source>
        <dbReference type="SAM" id="SignalP"/>
    </source>
</evidence>
<dbReference type="NCBIfam" id="NF001453">
    <property type="entry name" value="PRK00312.1"/>
    <property type="match status" value="1"/>
</dbReference>
<dbReference type="PROSITE" id="PS01279">
    <property type="entry name" value="PCMT"/>
    <property type="match status" value="1"/>
</dbReference>
<proteinExistence type="inferred from homology"/>
<gene>
    <name evidence="7" type="primary">pcm</name>
    <name evidence="9" type="ORF">SAMN05444274_106342</name>
</gene>
<accession>A0A1M5D0F1</accession>
<keyword evidence="8" id="KW-0732">Signal</keyword>
<dbReference type="GO" id="GO:0030091">
    <property type="term" value="P:protein repair"/>
    <property type="evidence" value="ECO:0007669"/>
    <property type="project" value="UniProtKB-UniRule"/>
</dbReference>
<protein>
    <recommendedName>
        <fullName evidence="7">Protein-L-isoaspartate O-methyltransferase</fullName>
        <ecNumber evidence="7">2.1.1.77</ecNumber>
    </recommendedName>
    <alternativeName>
        <fullName evidence="7">L-isoaspartyl protein carboxyl methyltransferase</fullName>
    </alternativeName>
    <alternativeName>
        <fullName evidence="7">Protein L-isoaspartyl methyltransferase</fullName>
    </alternativeName>
    <alternativeName>
        <fullName evidence="7">Protein-beta-aspartate methyltransferase</fullName>
        <shortName evidence="7">PIMT</shortName>
    </alternativeName>
</protein>
<dbReference type="GO" id="GO:0004719">
    <property type="term" value="F:protein-L-isoaspartate (D-aspartate) O-methyltransferase activity"/>
    <property type="evidence" value="ECO:0007669"/>
    <property type="project" value="UniProtKB-UniRule"/>
</dbReference>
<keyword evidence="3 7" id="KW-0963">Cytoplasm</keyword>
<dbReference type="OrthoDB" id="9810066at2"/>
<dbReference type="STRING" id="1484053.SAMN05444274_106342"/>
<evidence type="ECO:0000313" key="9">
    <source>
        <dbReference type="EMBL" id="SHF60493.1"/>
    </source>
</evidence>
<comment type="catalytic activity">
    <reaction evidence="7">
        <text>[protein]-L-isoaspartate + S-adenosyl-L-methionine = [protein]-L-isoaspartate alpha-methyl ester + S-adenosyl-L-homocysteine</text>
        <dbReference type="Rhea" id="RHEA:12705"/>
        <dbReference type="Rhea" id="RHEA-COMP:12143"/>
        <dbReference type="Rhea" id="RHEA-COMP:12144"/>
        <dbReference type="ChEBI" id="CHEBI:57856"/>
        <dbReference type="ChEBI" id="CHEBI:59789"/>
        <dbReference type="ChEBI" id="CHEBI:90596"/>
        <dbReference type="ChEBI" id="CHEBI:90598"/>
        <dbReference type="EC" id="2.1.1.77"/>
    </reaction>
</comment>
<keyword evidence="6 7" id="KW-0949">S-adenosyl-L-methionine</keyword>
<dbReference type="Gene3D" id="3.40.50.150">
    <property type="entry name" value="Vaccinia Virus protein VP39"/>
    <property type="match status" value="1"/>
</dbReference>
<reference evidence="9 10" key="1">
    <citation type="submission" date="2016-11" db="EMBL/GenBank/DDBJ databases">
        <authorList>
            <person name="Jaros S."/>
            <person name="Januszkiewicz K."/>
            <person name="Wedrychowicz H."/>
        </authorList>
    </citation>
    <scope>NUCLEOTIDE SEQUENCE [LARGE SCALE GENOMIC DNA]</scope>
    <source>
        <strain evidence="9 10">DSM 26910</strain>
    </source>
</reference>
<dbReference type="InterPro" id="IPR000682">
    <property type="entry name" value="PCMT"/>
</dbReference>
<keyword evidence="10" id="KW-1185">Reference proteome</keyword>
<keyword evidence="5 7" id="KW-0808">Transferase</keyword>
<feature type="chain" id="PRO_5009909420" description="Protein-L-isoaspartate O-methyltransferase" evidence="8">
    <location>
        <begin position="22"/>
        <end position="237"/>
    </location>
</feature>
<dbReference type="HAMAP" id="MF_00090">
    <property type="entry name" value="PIMT"/>
    <property type="match status" value="1"/>
</dbReference>
<dbReference type="CDD" id="cd02440">
    <property type="entry name" value="AdoMet_MTases"/>
    <property type="match status" value="1"/>
</dbReference>
<dbReference type="FunFam" id="3.40.50.150:FF:000010">
    <property type="entry name" value="Protein-L-isoaspartate O-methyltransferase"/>
    <property type="match status" value="1"/>
</dbReference>
<dbReference type="PANTHER" id="PTHR11579:SF0">
    <property type="entry name" value="PROTEIN-L-ISOASPARTATE(D-ASPARTATE) O-METHYLTRANSFERASE"/>
    <property type="match status" value="1"/>
</dbReference>
<sequence>MEARLFSCVILSLLISVVSFSQNSDPFPALRNQMVKTQIEARGITDKNVLEAFRKVERHKFVLTQYIPYAYSDSPLPIDEGQTISQPYIVAFMTDALNLKRTDKVLEIGTGSGYQAAILAELCDSVFTIEIFEKLGHKARRVFSELGYNNIFSKIDDGYQGWQEYAPFDAIIVTCAPTEVPEPLQKQLAEGGRLIIPVGTNPLQHLILQKKKNGKLREKNILPVRFVPMIDSSGKKY</sequence>
<evidence type="ECO:0000256" key="1">
    <source>
        <dbReference type="ARBA" id="ARBA00004496"/>
    </source>
</evidence>
<name>A0A1M5D0F1_9BACT</name>
<evidence type="ECO:0000256" key="4">
    <source>
        <dbReference type="ARBA" id="ARBA00022603"/>
    </source>
</evidence>
<feature type="signal peptide" evidence="8">
    <location>
        <begin position="1"/>
        <end position="21"/>
    </location>
</feature>
<dbReference type="InterPro" id="IPR029063">
    <property type="entry name" value="SAM-dependent_MTases_sf"/>
</dbReference>
<keyword evidence="4 7" id="KW-0489">Methyltransferase</keyword>
<evidence type="ECO:0000256" key="2">
    <source>
        <dbReference type="ARBA" id="ARBA00005369"/>
    </source>
</evidence>